<dbReference type="AlphaFoldDB" id="A0A4R1RQI3"/>
<keyword evidence="2" id="KW-1185">Reference proteome</keyword>
<reference evidence="1 2" key="1">
    <citation type="submission" date="2019-03" db="EMBL/GenBank/DDBJ databases">
        <title>Genomic Encyclopedia of Type Strains, Phase IV (KMG-IV): sequencing the most valuable type-strain genomes for metagenomic binning, comparative biology and taxonomic classification.</title>
        <authorList>
            <person name="Goeker M."/>
        </authorList>
    </citation>
    <scope>NUCLEOTIDE SEQUENCE [LARGE SCALE GENOMIC DNA]</scope>
    <source>
        <strain evidence="1 2">DSM 18792</strain>
    </source>
</reference>
<evidence type="ECO:0000313" key="1">
    <source>
        <dbReference type="EMBL" id="TCL68673.1"/>
    </source>
</evidence>
<evidence type="ECO:0000313" key="2">
    <source>
        <dbReference type="Proteomes" id="UP000295455"/>
    </source>
</evidence>
<gene>
    <name evidence="1" type="ORF">EV196_10190</name>
</gene>
<accession>A0A4R1RQI3</accession>
<organism evidence="1 2">
    <name type="scientific">Mariniflexile fucanivorans</name>
    <dbReference type="NCBI Taxonomy" id="264023"/>
    <lineage>
        <taxon>Bacteria</taxon>
        <taxon>Pseudomonadati</taxon>
        <taxon>Bacteroidota</taxon>
        <taxon>Flavobacteriia</taxon>
        <taxon>Flavobacteriales</taxon>
        <taxon>Flavobacteriaceae</taxon>
        <taxon>Mariniflexile</taxon>
    </lineage>
</organism>
<comment type="caution">
    <text evidence="1">The sequence shown here is derived from an EMBL/GenBank/DDBJ whole genome shotgun (WGS) entry which is preliminary data.</text>
</comment>
<protein>
    <submittedName>
        <fullName evidence="1">Uncharacterized protein</fullName>
    </submittedName>
</protein>
<sequence>MNDSSKNLFKFGNSKHLSTVLKVTSVDIIGKFAIKYNI</sequence>
<name>A0A4R1RQI3_9FLAO</name>
<dbReference type="Proteomes" id="UP000295455">
    <property type="component" value="Unassembled WGS sequence"/>
</dbReference>
<proteinExistence type="predicted"/>
<dbReference type="EMBL" id="SLUP01000001">
    <property type="protein sequence ID" value="TCL68673.1"/>
    <property type="molecule type" value="Genomic_DNA"/>
</dbReference>